<organism evidence="7 8">
    <name type="scientific">Polarella glacialis</name>
    <name type="common">Dinoflagellate</name>
    <dbReference type="NCBI Taxonomy" id="89957"/>
    <lineage>
        <taxon>Eukaryota</taxon>
        <taxon>Sar</taxon>
        <taxon>Alveolata</taxon>
        <taxon>Dinophyceae</taxon>
        <taxon>Suessiales</taxon>
        <taxon>Suessiaceae</taxon>
        <taxon>Polarella</taxon>
    </lineage>
</organism>
<feature type="non-terminal residue" evidence="7">
    <location>
        <position position="1"/>
    </location>
</feature>
<dbReference type="CDD" id="cd02440">
    <property type="entry name" value="AdoMet_MTases"/>
    <property type="match status" value="1"/>
</dbReference>
<dbReference type="InterPro" id="IPR029063">
    <property type="entry name" value="SAM-dependent_MTases_sf"/>
</dbReference>
<dbReference type="PANTHER" id="PTHR11006">
    <property type="entry name" value="PROTEIN ARGININE N-METHYLTRANSFERASE"/>
    <property type="match status" value="1"/>
</dbReference>
<keyword evidence="4" id="KW-0804">Transcription</keyword>
<gene>
    <name evidence="7" type="ORF">PGLA2088_LOCUS38753</name>
</gene>
<keyword evidence="2" id="KW-0949">S-adenosyl-L-methionine</keyword>
<dbReference type="Pfam" id="PF06325">
    <property type="entry name" value="PrmA"/>
    <property type="match status" value="1"/>
</dbReference>
<evidence type="ECO:0000256" key="2">
    <source>
        <dbReference type="ARBA" id="ARBA00022691"/>
    </source>
</evidence>
<evidence type="ECO:0000256" key="5">
    <source>
        <dbReference type="ARBA" id="ARBA00049086"/>
    </source>
</evidence>
<dbReference type="InterPro" id="IPR025799">
    <property type="entry name" value="Arg_MeTrfase"/>
</dbReference>
<evidence type="ECO:0000313" key="8">
    <source>
        <dbReference type="Proteomes" id="UP000626109"/>
    </source>
</evidence>
<keyword evidence="3" id="KW-0805">Transcription regulation</keyword>
<evidence type="ECO:0000256" key="4">
    <source>
        <dbReference type="ARBA" id="ARBA00023163"/>
    </source>
</evidence>
<evidence type="ECO:0000313" key="7">
    <source>
        <dbReference type="EMBL" id="CAE8715773.1"/>
    </source>
</evidence>
<proteinExistence type="predicted"/>
<dbReference type="AlphaFoldDB" id="A0A813KZK4"/>
<evidence type="ECO:0000256" key="6">
    <source>
        <dbReference type="SAM" id="MobiDB-lite"/>
    </source>
</evidence>
<comment type="caution">
    <text evidence="7">The sequence shown here is derived from an EMBL/GenBank/DDBJ whole genome shotgun (WGS) entry which is preliminary data.</text>
</comment>
<feature type="region of interest" description="Disordered" evidence="6">
    <location>
        <begin position="1"/>
        <end position="41"/>
    </location>
</feature>
<sequence length="161" mass="16871">ASRLSLGSVQDVGSPEDIHWGPSGFCPDAPEADCPPPEPDGGYLIRRSLGPGAVEATVAEATGGRDQLSTLDGQSPAEEDKETYFNAYGLLQEQMTMLQDKTRTRAYERAILGNAACFKDAVVLDVGCGTGVLSIFAAKAGARKVYAIEASDMASAAKMLV</sequence>
<dbReference type="GO" id="GO:0070611">
    <property type="term" value="F:histone H3R2 methyltransferase activity"/>
    <property type="evidence" value="ECO:0007669"/>
    <property type="project" value="TreeGrafter"/>
</dbReference>
<accession>A0A813KZK4</accession>
<dbReference type="EC" id="2.1.1.319" evidence="1"/>
<dbReference type="Gene3D" id="3.40.50.150">
    <property type="entry name" value="Vaccinia Virus protein VP39"/>
    <property type="match status" value="1"/>
</dbReference>
<dbReference type="GO" id="GO:0035242">
    <property type="term" value="F:protein-arginine omega-N asymmetric methyltransferase activity"/>
    <property type="evidence" value="ECO:0007669"/>
    <property type="project" value="UniProtKB-EC"/>
</dbReference>
<feature type="non-terminal residue" evidence="7">
    <location>
        <position position="161"/>
    </location>
</feature>
<evidence type="ECO:0000256" key="3">
    <source>
        <dbReference type="ARBA" id="ARBA00023015"/>
    </source>
</evidence>
<dbReference type="PANTHER" id="PTHR11006:SF10">
    <property type="entry name" value="HISTONE-ARGININE METHYLTRANSFERASE CARMER-RELATED"/>
    <property type="match status" value="1"/>
</dbReference>
<dbReference type="SUPFAM" id="SSF53335">
    <property type="entry name" value="S-adenosyl-L-methionine-dependent methyltransferases"/>
    <property type="match status" value="1"/>
</dbReference>
<dbReference type="Proteomes" id="UP000626109">
    <property type="component" value="Unassembled WGS sequence"/>
</dbReference>
<name>A0A813KZK4_POLGL</name>
<dbReference type="EMBL" id="CAJNNW010032861">
    <property type="protein sequence ID" value="CAE8715773.1"/>
    <property type="molecule type" value="Genomic_DNA"/>
</dbReference>
<protein>
    <recommendedName>
        <fullName evidence="1">type I protein arginine methyltransferase</fullName>
        <ecNumber evidence="1">2.1.1.319</ecNumber>
    </recommendedName>
</protein>
<evidence type="ECO:0000256" key="1">
    <source>
        <dbReference type="ARBA" id="ARBA00011925"/>
    </source>
</evidence>
<reference evidence="7" key="1">
    <citation type="submission" date="2021-02" db="EMBL/GenBank/DDBJ databases">
        <authorList>
            <person name="Dougan E. K."/>
            <person name="Rhodes N."/>
            <person name="Thang M."/>
            <person name="Chan C."/>
        </authorList>
    </citation>
    <scope>NUCLEOTIDE SEQUENCE</scope>
</reference>
<comment type="catalytic activity">
    <reaction evidence="5">
        <text>L-arginyl-[protein] + 2 S-adenosyl-L-methionine = N(omega),N(omega)-dimethyl-L-arginyl-[protein] + 2 S-adenosyl-L-homocysteine + 2 H(+)</text>
        <dbReference type="Rhea" id="RHEA:48096"/>
        <dbReference type="Rhea" id="RHEA-COMP:10532"/>
        <dbReference type="Rhea" id="RHEA-COMP:11991"/>
        <dbReference type="ChEBI" id="CHEBI:15378"/>
        <dbReference type="ChEBI" id="CHEBI:29965"/>
        <dbReference type="ChEBI" id="CHEBI:57856"/>
        <dbReference type="ChEBI" id="CHEBI:59789"/>
        <dbReference type="ChEBI" id="CHEBI:61897"/>
        <dbReference type="EC" id="2.1.1.319"/>
    </reaction>
</comment>